<dbReference type="RefSeq" id="WP_108785883.1">
    <property type="nucleotide sequence ID" value="NZ_ONZG01000002.1"/>
</dbReference>
<organism evidence="2 3">
    <name type="scientific">Falsiruegeria mediterranea M17</name>
    <dbReference type="NCBI Taxonomy" id="1200281"/>
    <lineage>
        <taxon>Bacteria</taxon>
        <taxon>Pseudomonadati</taxon>
        <taxon>Pseudomonadota</taxon>
        <taxon>Alphaproteobacteria</taxon>
        <taxon>Rhodobacterales</taxon>
        <taxon>Roseobacteraceae</taxon>
        <taxon>Falsiruegeria</taxon>
    </lineage>
</organism>
<dbReference type="EMBL" id="ONZG01000002">
    <property type="protein sequence ID" value="SPJ27621.1"/>
    <property type="molecule type" value="Genomic_DNA"/>
</dbReference>
<feature type="transmembrane region" description="Helical" evidence="1">
    <location>
        <begin position="296"/>
        <end position="320"/>
    </location>
</feature>
<accession>A0A2R8C5A9</accession>
<evidence type="ECO:0000313" key="3">
    <source>
        <dbReference type="Proteomes" id="UP000244898"/>
    </source>
</evidence>
<evidence type="ECO:0000313" key="2">
    <source>
        <dbReference type="EMBL" id="SPJ27621.1"/>
    </source>
</evidence>
<sequence>MSAVIGALRGVLSLDSAAFETGAKRSMATMGTVERRMVRFAGKMEGAGRRLSLGFTAPMAAMAAVALKSSLSVVDSQAKMAQSLGTTVKSMQVLDRAADLSGVSIGEVEQATIQLTKRLSQVESGGAKGAAKALERLHLTAQDLHRLPLDERLEAIQTAMSRYVPEAERAAIASELFGSRAGVVFSRIDASALRVAAQDVSRFGVAVSEVDADQIERTNDAVSRLGLVGRGVANQITVALAPAIEGISDRIALAGEWFAGLNDKAKQSIAIAGTLTATVGPLALGLGAILKVAAPLVGVVASLATPVGVVVAGLALAATVGTAFAGSMRDTTSFAEAHALAMDNVTYAMGDQYRATARLADALREGGPVTLATIEAKMAEAEARQAVTAALVRERQEKELEALGYYQVLEAIGQYQAALTSMRAPGDDLEQMPVKLRAAYEETEQALVRALTEQRRLLDGVRSQTHLTKEEQANLEQISANIAELQRRWNTLKGITSENVDLTERNVVAAGNLAGNIGQAAGQAANLKSFLSGLPGALASADAKIAGLRAGISALASGGGELSANVAKYRAELEASLPALDSMHDGQRRQVQAGIDQRVQQYELEQQLTKEYQDRTAALNKLNTASGGSGGAKKVESQLTREITQRRTLLGLAGKERQMYQAVLSVQQRLGTEAGKYSQAQIKALAGQVVALDDAEAATRRVADQQSRWADNITRTAFEGGSLGDTVKGMLKDIAFQFANTRFTLPIIASVTGFLGLDRLALGGTAGAVLGEGGGGGGLLGGLLGSQASGLLGGGGFLGGGGLLGGIGSGLGGVLSGGGLGASFANLGGLVSGSVGGLGAIGAALPAVGALLAGVYALSKAFSRKYAGTALRGTLGVDGFDGTQFDFYKGGAFRSNKAVYKPVPDEIQASLDTTMRGVTTGLKAMALTLGLSSSALAEFNDEQFTLWTNGKTQAQIQEELSGHIDVASEKMAALVLGTDAFSRTGESAQETLKRLSDSLSAANDMADLLGHRAFAVSLAGADAASHLSDVFGGIEAMSAATSAYLQAVYSESERSEITLRRLRDTFGDLGLVMPESRAQLRAMVEGFDTTTESGRNAYAEVIKLSGALDSVLPKVGALAISVTGLVDQIGGALGAQLDDARKMVTESKSAASLWYRVSESLRDFLRQLVGSNLGGAGRDQAAAANRASLDAVLQKARGGDAEAARDVPGLVNAYLANARATSRSDLEYRRLAGQLQGEVKFLAGLAELEGANQDVLQGLYQQQVDVLTGLSNFLQLEGLTNEQIGKLDVSIQDLARDFDGTLADFQDSLAGLEGAIKEAEAFSYDALKQRLQVAVDLLPQVDIPDYLKALIRSAETGLTSTIDFVVRSDLPAPDKWLALNTASEHIKAISFVLDGNDIAPETRDLALATGGDLRRTLQFVVGADLDDQTRRLALVGNSELVRTVNAALSSGADPRAVRLALQNVGTFDVAVRAALSHSVGWDVRKLVLGGVQTFSVSVLAALSEGVPSGLQRALLSEQGRLALNIEAILNAGVPEPVRALLLKSNTAALRAVTIDAVYGASLNSADLELLRETSSTAKRVINAQLNSPEFTTTETALLRQLNLGTGTVQRVIKGLVDTGSLTSEQKALLASISGASSGTITLGGSFRFDPSAGFSSWFGTTLQSGIAAPMTDLTGALGALRKAITDQPKQAALDGYAAGMLRNDKGQYIATEQQLNKLAELAGVNTNGTANQLAYRVKSFSASDKLDDIYVDRSGYQTRRALLGLVGSAGLKVKPEAYLNAYGDVQRAGVGAQRHFDQYGQDEIASGRRVFKPGALDWSSIGLNVPGHAAGGAHQGGWRIVGETGWELEHTGPSRVISNSDASAMLDQRNVVSVLDLLRRDFAQAIARLGQINDRVRSSDKTLQKLDLDGVKQRDAAS</sequence>
<proteinExistence type="predicted"/>
<feature type="transmembrane region" description="Helical" evidence="1">
    <location>
        <begin position="835"/>
        <end position="858"/>
    </location>
</feature>
<keyword evidence="1" id="KW-0472">Membrane</keyword>
<reference evidence="3" key="1">
    <citation type="submission" date="2018-03" db="EMBL/GenBank/DDBJ databases">
        <authorList>
            <person name="Rodrigo-Torres L."/>
            <person name="Arahal R. D."/>
            <person name="Lucena T."/>
        </authorList>
    </citation>
    <scope>NUCLEOTIDE SEQUENCE [LARGE SCALE GENOMIC DNA]</scope>
    <source>
        <strain evidence="3">CECT 7615</strain>
    </source>
</reference>
<dbReference type="Proteomes" id="UP000244898">
    <property type="component" value="Unassembled WGS sequence"/>
</dbReference>
<name>A0A2R8C5A9_9RHOB</name>
<gene>
    <name evidence="2" type="ORF">TRM7615_01111</name>
</gene>
<keyword evidence="3" id="KW-1185">Reference proteome</keyword>
<dbReference type="OrthoDB" id="7311517at2"/>
<protein>
    <submittedName>
        <fullName evidence="2">Uncharacterized protein</fullName>
    </submittedName>
</protein>
<feature type="transmembrane region" description="Helical" evidence="1">
    <location>
        <begin position="269"/>
        <end position="290"/>
    </location>
</feature>
<keyword evidence="1" id="KW-1133">Transmembrane helix</keyword>
<keyword evidence="1" id="KW-0812">Transmembrane</keyword>
<evidence type="ECO:0000256" key="1">
    <source>
        <dbReference type="SAM" id="Phobius"/>
    </source>
</evidence>